<dbReference type="InterPro" id="IPR001315">
    <property type="entry name" value="CARD"/>
</dbReference>
<keyword evidence="5" id="KW-1185">Reference proteome</keyword>
<dbReference type="PROSITE" id="PS50209">
    <property type="entry name" value="CARD"/>
    <property type="match status" value="1"/>
</dbReference>
<name>A0A671KUJ6_9TELE</name>
<organism evidence="4 5">
    <name type="scientific">Sinocyclocheilus anshuiensis</name>
    <dbReference type="NCBI Taxonomy" id="1608454"/>
    <lineage>
        <taxon>Eukaryota</taxon>
        <taxon>Metazoa</taxon>
        <taxon>Chordata</taxon>
        <taxon>Craniata</taxon>
        <taxon>Vertebrata</taxon>
        <taxon>Euteleostomi</taxon>
        <taxon>Actinopterygii</taxon>
        <taxon>Neopterygii</taxon>
        <taxon>Teleostei</taxon>
        <taxon>Ostariophysi</taxon>
        <taxon>Cypriniformes</taxon>
        <taxon>Cyprinidae</taxon>
        <taxon>Cyprininae</taxon>
        <taxon>Sinocyclocheilus</taxon>
    </lineage>
</organism>
<dbReference type="Pfam" id="PF00619">
    <property type="entry name" value="CARD"/>
    <property type="match status" value="1"/>
</dbReference>
<dbReference type="InterPro" id="IPR011029">
    <property type="entry name" value="DEATH-like_dom_sf"/>
</dbReference>
<evidence type="ECO:0000259" key="3">
    <source>
        <dbReference type="PROSITE" id="PS50209"/>
    </source>
</evidence>
<dbReference type="Gene3D" id="1.10.533.10">
    <property type="entry name" value="Death Domain, Fas"/>
    <property type="match status" value="1"/>
</dbReference>
<dbReference type="Proteomes" id="UP000472260">
    <property type="component" value="Unassembled WGS sequence"/>
</dbReference>
<keyword evidence="1" id="KW-0597">Phosphoprotein</keyword>
<reference evidence="4" key="1">
    <citation type="submission" date="2025-08" db="UniProtKB">
        <authorList>
            <consortium name="Ensembl"/>
        </authorList>
    </citation>
    <scope>IDENTIFICATION</scope>
</reference>
<proteinExistence type="predicted"/>
<keyword evidence="2" id="KW-0175">Coiled coil</keyword>
<protein>
    <recommendedName>
        <fullName evidence="3">CARD domain-containing protein</fullName>
    </recommendedName>
</protein>
<dbReference type="Ensembl" id="ENSSANT00000012437.1">
    <property type="protein sequence ID" value="ENSSANP00000011614.1"/>
    <property type="gene ID" value="ENSSANG00000006310.1"/>
</dbReference>
<accession>A0A671KUJ6</accession>
<dbReference type="FunFam" id="1.10.533.10:FF:000003">
    <property type="entry name" value="Caspase recruitment domain family, member 11"/>
    <property type="match status" value="1"/>
</dbReference>
<evidence type="ECO:0000256" key="1">
    <source>
        <dbReference type="ARBA" id="ARBA00022553"/>
    </source>
</evidence>
<evidence type="ECO:0000313" key="4">
    <source>
        <dbReference type="Ensembl" id="ENSSANP00000011614.1"/>
    </source>
</evidence>
<dbReference type="AlphaFoldDB" id="A0A671KUJ6"/>
<reference evidence="4" key="2">
    <citation type="submission" date="2025-09" db="UniProtKB">
        <authorList>
            <consortium name="Ensembl"/>
        </authorList>
    </citation>
    <scope>IDENTIFICATION</scope>
</reference>
<evidence type="ECO:0000256" key="2">
    <source>
        <dbReference type="ARBA" id="ARBA00023054"/>
    </source>
</evidence>
<evidence type="ECO:0000313" key="5">
    <source>
        <dbReference type="Proteomes" id="UP000472260"/>
    </source>
</evidence>
<dbReference type="GO" id="GO:0042981">
    <property type="term" value="P:regulation of apoptotic process"/>
    <property type="evidence" value="ECO:0007669"/>
    <property type="project" value="InterPro"/>
</dbReference>
<dbReference type="SUPFAM" id="SSF47986">
    <property type="entry name" value="DEATH domain"/>
    <property type="match status" value="1"/>
</dbReference>
<feature type="domain" description="CARD" evidence="3">
    <location>
        <begin position="15"/>
        <end position="103"/>
    </location>
</feature>
<sequence length="128" mass="14710">MAESVLNTPDLKDLEEEELWDLINDNRHAISLGVRPCVLIPYLRQARVLTDLDEDEILTCFNFTNRGHMLDLLRAQGHNGAMALLESLMIHYPALYTRITGRQPSIDFLRKYSDLPLMIQTRVLSSVE</sequence>